<evidence type="ECO:0000256" key="1">
    <source>
        <dbReference type="ARBA" id="ARBA00022574"/>
    </source>
</evidence>
<reference evidence="4" key="1">
    <citation type="submission" date="2015-10" db="EMBL/GenBank/DDBJ databases">
        <authorList>
            <person name="Martinez-Garcia P.J."/>
            <person name="Crepeau M.W."/>
            <person name="Puiu D."/>
            <person name="Gonzalez-Ibeas D."/>
            <person name="Whalen J."/>
            <person name="Stevens K."/>
            <person name="Paul R."/>
            <person name="Butterfield T."/>
            <person name="Britton M."/>
            <person name="Reagan R."/>
            <person name="Chakraborty S."/>
            <person name="Walawage S.L."/>
            <person name="Vasquez-Gross H.A."/>
            <person name="Cardeno C."/>
            <person name="Famula R."/>
            <person name="Pratt K."/>
            <person name="Kuruganti S."/>
            <person name="Aradhya M.K."/>
            <person name="Leslie C.A."/>
            <person name="Dandekar A.M."/>
            <person name="Salzberg S.L."/>
            <person name="Wegrzyn J.L."/>
            <person name="Langley C.H."/>
            <person name="Neale D.B."/>
        </authorList>
    </citation>
    <scope>NUCLEOTIDE SEQUENCE</scope>
    <source>
        <tissue evidence="4">Leaves</tissue>
    </source>
</reference>
<comment type="caution">
    <text evidence="4">The sequence shown here is derived from an EMBL/GenBank/DDBJ whole genome shotgun (WGS) entry which is preliminary data.</text>
</comment>
<gene>
    <name evidence="4" type="ORF">F2P56_028466</name>
</gene>
<sequence>MSPSKNMLRFKTEFSGQNPPYSPSILGNNSGFSSETPTPPKPPRKVLDAPSLQDDFYLNLVDWSSQNVLAVELGTCVYLWSASNSKVMKLCDLGPNDGVCSVQRTREGYISIVCSVSHLWSWDLARIFASIIGLGWDSMQESLNQGQASNKNWSFGMEFTYISFWK</sequence>
<accession>A0A833UKM7</accession>
<feature type="compositionally biased region" description="Polar residues" evidence="3">
    <location>
        <begin position="14"/>
        <end position="36"/>
    </location>
</feature>
<evidence type="ECO:0000256" key="3">
    <source>
        <dbReference type="SAM" id="MobiDB-lite"/>
    </source>
</evidence>
<dbReference type="GO" id="GO:0097027">
    <property type="term" value="F:ubiquitin-protein transferase activator activity"/>
    <property type="evidence" value="ECO:0007669"/>
    <property type="project" value="InterPro"/>
</dbReference>
<dbReference type="EMBL" id="LIHL02000012">
    <property type="protein sequence ID" value="KAF5453569.1"/>
    <property type="molecule type" value="Genomic_DNA"/>
</dbReference>
<dbReference type="InterPro" id="IPR033010">
    <property type="entry name" value="Cdc20/Fizzy"/>
</dbReference>
<organism evidence="4 5">
    <name type="scientific">Juglans regia</name>
    <name type="common">English walnut</name>
    <dbReference type="NCBI Taxonomy" id="51240"/>
    <lineage>
        <taxon>Eukaryota</taxon>
        <taxon>Viridiplantae</taxon>
        <taxon>Streptophyta</taxon>
        <taxon>Embryophyta</taxon>
        <taxon>Tracheophyta</taxon>
        <taxon>Spermatophyta</taxon>
        <taxon>Magnoliopsida</taxon>
        <taxon>eudicotyledons</taxon>
        <taxon>Gunneridae</taxon>
        <taxon>Pentapetalae</taxon>
        <taxon>rosids</taxon>
        <taxon>fabids</taxon>
        <taxon>Fagales</taxon>
        <taxon>Juglandaceae</taxon>
        <taxon>Juglans</taxon>
    </lineage>
</organism>
<dbReference type="GO" id="GO:0010997">
    <property type="term" value="F:anaphase-promoting complex binding"/>
    <property type="evidence" value="ECO:0007669"/>
    <property type="project" value="InterPro"/>
</dbReference>
<feature type="region of interest" description="Disordered" evidence="3">
    <location>
        <begin position="1"/>
        <end position="44"/>
    </location>
</feature>
<evidence type="ECO:0000313" key="5">
    <source>
        <dbReference type="Proteomes" id="UP000619265"/>
    </source>
</evidence>
<dbReference type="Gene3D" id="2.130.10.10">
    <property type="entry name" value="YVTN repeat-like/Quinoprotein amine dehydrogenase"/>
    <property type="match status" value="1"/>
</dbReference>
<evidence type="ECO:0000313" key="4">
    <source>
        <dbReference type="EMBL" id="KAF5453569.1"/>
    </source>
</evidence>
<dbReference type="Proteomes" id="UP000619265">
    <property type="component" value="Unassembled WGS sequence"/>
</dbReference>
<dbReference type="AlphaFoldDB" id="A0A833UKM7"/>
<dbReference type="SUPFAM" id="SSF117289">
    <property type="entry name" value="Nucleoporin domain"/>
    <property type="match status" value="1"/>
</dbReference>
<evidence type="ECO:0000256" key="2">
    <source>
        <dbReference type="ARBA" id="ARBA00022737"/>
    </source>
</evidence>
<dbReference type="PANTHER" id="PTHR19918:SF36">
    <property type="entry name" value="PROTEIN FIZZY-RELATED 3"/>
    <property type="match status" value="1"/>
</dbReference>
<dbReference type="InterPro" id="IPR015943">
    <property type="entry name" value="WD40/YVTN_repeat-like_dom_sf"/>
</dbReference>
<keyword evidence="1" id="KW-0853">WD repeat</keyword>
<name>A0A833UKM7_JUGRE</name>
<proteinExistence type="predicted"/>
<keyword evidence="2" id="KW-0677">Repeat</keyword>
<protein>
    <submittedName>
        <fullName evidence="4">Uncharacterized protein</fullName>
    </submittedName>
</protein>
<reference evidence="4" key="2">
    <citation type="submission" date="2020-03" db="EMBL/GenBank/DDBJ databases">
        <title>Walnut 2.0.</title>
        <authorList>
            <person name="Marrano A."/>
            <person name="Britton M."/>
            <person name="Zimin A.V."/>
            <person name="Zaini P.A."/>
            <person name="Workman R."/>
            <person name="Puiu D."/>
            <person name="Bianco L."/>
            <person name="Allen B.J."/>
            <person name="Troggio M."/>
            <person name="Leslie C.A."/>
            <person name="Timp W."/>
            <person name="Dendekar A."/>
            <person name="Salzberg S.L."/>
            <person name="Neale D.B."/>
        </authorList>
    </citation>
    <scope>NUCLEOTIDE SEQUENCE</scope>
    <source>
        <tissue evidence="4">Leaves</tissue>
    </source>
</reference>
<dbReference type="PANTHER" id="PTHR19918">
    <property type="entry name" value="CELL DIVISION CYCLE 20 CDC20 FIZZY -RELATED"/>
    <property type="match status" value="1"/>
</dbReference>
<dbReference type="Gramene" id="Jr12_23360_p1">
    <property type="protein sequence ID" value="cds.Jr12_23360_p1"/>
    <property type="gene ID" value="Jr12_23360"/>
</dbReference>